<dbReference type="RefSeq" id="WP_095619184.1">
    <property type="nucleotide sequence ID" value="NZ_NSKB01000001.1"/>
</dbReference>
<name>A0A2A2F0P0_9GAMM</name>
<evidence type="ECO:0000313" key="1">
    <source>
        <dbReference type="EMBL" id="PAU79171.1"/>
    </source>
</evidence>
<protein>
    <submittedName>
        <fullName evidence="1">Uncharacterized protein</fullName>
    </submittedName>
</protein>
<dbReference type="Proteomes" id="UP000217771">
    <property type="component" value="Unassembled WGS sequence"/>
</dbReference>
<gene>
    <name evidence="1" type="ORF">CK498_02040</name>
</gene>
<reference evidence="1 2" key="1">
    <citation type="submission" date="2017-08" db="EMBL/GenBank/DDBJ databases">
        <title>Halomonas alkalisoli sp. nov., isolated from saline alkaline soil.</title>
        <authorList>
            <person name="Wang D."/>
            <person name="Zhang G."/>
        </authorList>
    </citation>
    <scope>NUCLEOTIDE SEQUENCE [LARGE SCALE GENOMIC DNA]</scope>
    <source>
        <strain evidence="1 2">WRN001</strain>
    </source>
</reference>
<proteinExistence type="predicted"/>
<dbReference type="EMBL" id="NSKB01000001">
    <property type="protein sequence ID" value="PAU79171.1"/>
    <property type="molecule type" value="Genomic_DNA"/>
</dbReference>
<evidence type="ECO:0000313" key="2">
    <source>
        <dbReference type="Proteomes" id="UP000217771"/>
    </source>
</evidence>
<dbReference type="OrthoDB" id="9914118at2"/>
<sequence>MPSFVWRPKPPTLDEVVAAGGVAHYWARGWNFNRPVIAEVSVSTRVDPLENFVTVVSVGGQQVLEPTTSPRFTNHEMLPGWAPLEWAGPIPEPQSESD</sequence>
<comment type="caution">
    <text evidence="1">The sequence shown here is derived from an EMBL/GenBank/DDBJ whole genome shotgun (WGS) entry which is preliminary data.</text>
</comment>
<keyword evidence="2" id="KW-1185">Reference proteome</keyword>
<organism evidence="1 2">
    <name type="scientific">Halomonas salipaludis</name>
    <dbReference type="NCBI Taxonomy" id="2032625"/>
    <lineage>
        <taxon>Bacteria</taxon>
        <taxon>Pseudomonadati</taxon>
        <taxon>Pseudomonadota</taxon>
        <taxon>Gammaproteobacteria</taxon>
        <taxon>Oceanospirillales</taxon>
        <taxon>Halomonadaceae</taxon>
        <taxon>Halomonas</taxon>
    </lineage>
</organism>
<dbReference type="AlphaFoldDB" id="A0A2A2F0P0"/>
<accession>A0A2A2F0P0</accession>